<dbReference type="KEGG" id="pfj:MYCFIDRAFT_187947"/>
<dbReference type="GO" id="GO:0016628">
    <property type="term" value="F:oxidoreductase activity, acting on the CH-CH group of donors, NAD or NADP as acceptor"/>
    <property type="evidence" value="ECO:0007669"/>
    <property type="project" value="InterPro"/>
</dbReference>
<dbReference type="GeneID" id="19334973"/>
<feature type="domain" description="Oxidoreductase N-terminal" evidence="2">
    <location>
        <begin position="8"/>
        <end position="88"/>
    </location>
</feature>
<reference evidence="3 4" key="1">
    <citation type="journal article" date="2012" name="PLoS Pathog.">
        <title>Diverse lifestyles and strategies of plant pathogenesis encoded in the genomes of eighteen Dothideomycetes fungi.</title>
        <authorList>
            <person name="Ohm R.A."/>
            <person name="Feau N."/>
            <person name="Henrissat B."/>
            <person name="Schoch C.L."/>
            <person name="Horwitz B.A."/>
            <person name="Barry K.W."/>
            <person name="Condon B.J."/>
            <person name="Copeland A.C."/>
            <person name="Dhillon B."/>
            <person name="Glaser F."/>
            <person name="Hesse C.N."/>
            <person name="Kosti I."/>
            <person name="LaButti K."/>
            <person name="Lindquist E.A."/>
            <person name="Lucas S."/>
            <person name="Salamov A.A."/>
            <person name="Bradshaw R.E."/>
            <person name="Ciuffetti L."/>
            <person name="Hamelin R.C."/>
            <person name="Kema G.H.J."/>
            <person name="Lawrence C."/>
            <person name="Scott J.A."/>
            <person name="Spatafora J.W."/>
            <person name="Turgeon B.G."/>
            <person name="de Wit P.J.G.M."/>
            <person name="Zhong S."/>
            <person name="Goodwin S.B."/>
            <person name="Grigoriev I.V."/>
        </authorList>
    </citation>
    <scope>NUCLEOTIDE SEQUENCE [LARGE SCALE GENOMIC DNA]</scope>
    <source>
        <strain evidence="3 4">CIRAD86</strain>
    </source>
</reference>
<dbReference type="InterPro" id="IPR045010">
    <property type="entry name" value="MDR_fam"/>
</dbReference>
<dbReference type="Proteomes" id="UP000016932">
    <property type="component" value="Unassembled WGS sequence"/>
</dbReference>
<dbReference type="SUPFAM" id="SSF50129">
    <property type="entry name" value="GroES-like"/>
    <property type="match status" value="1"/>
</dbReference>
<dbReference type="AlphaFoldDB" id="M2YY50"/>
<keyword evidence="1" id="KW-0560">Oxidoreductase</keyword>
<evidence type="ECO:0000313" key="4">
    <source>
        <dbReference type="Proteomes" id="UP000016932"/>
    </source>
</evidence>
<proteinExistence type="predicted"/>
<keyword evidence="4" id="KW-1185">Reference proteome</keyword>
<gene>
    <name evidence="3" type="ORF">MYCFIDRAFT_187947</name>
</gene>
<dbReference type="PANTHER" id="PTHR43205:SF42">
    <property type="entry name" value="ALCOHOL DEHYDROGENASE, ZINC-CONTAINING (AFU_ORTHOLOGUE AFUA_7G04530)"/>
    <property type="match status" value="1"/>
</dbReference>
<dbReference type="RefSeq" id="XP_007926081.1">
    <property type="nucleotide sequence ID" value="XM_007927890.1"/>
</dbReference>
<dbReference type="EMBL" id="KB446558">
    <property type="protein sequence ID" value="EME82595.1"/>
    <property type="molecule type" value="Genomic_DNA"/>
</dbReference>
<dbReference type="PANTHER" id="PTHR43205">
    <property type="entry name" value="PROSTAGLANDIN REDUCTASE"/>
    <property type="match status" value="1"/>
</dbReference>
<dbReference type="InterPro" id="IPR011032">
    <property type="entry name" value="GroES-like_sf"/>
</dbReference>
<dbReference type="HOGENOM" id="CLU_026673_29_2_1"/>
<evidence type="ECO:0000256" key="1">
    <source>
        <dbReference type="ARBA" id="ARBA00023002"/>
    </source>
</evidence>
<evidence type="ECO:0000259" key="2">
    <source>
        <dbReference type="Pfam" id="PF16884"/>
    </source>
</evidence>
<dbReference type="Gene3D" id="3.40.50.720">
    <property type="entry name" value="NAD(P)-binding Rossmann-like Domain"/>
    <property type="match status" value="2"/>
</dbReference>
<dbReference type="VEuPathDB" id="FungiDB:MYCFIDRAFT_187947"/>
<dbReference type="SUPFAM" id="SSF51735">
    <property type="entry name" value="NAD(P)-binding Rossmann-fold domains"/>
    <property type="match status" value="1"/>
</dbReference>
<sequence length="265" mass="30085">MSLPSTYKSIHLATRPKDHITPETFTVRQHPTPSPSSLKDGEVLFQPNYCSLDPAMRGWLNDTRSYIPPVKLGAIMRGESVGRIIAYLHSGLRDEELLLKDNLITKITLPPNRRPSNALGVLGITGLTAYFRILNIGKVKARDFVVVSRAAGATGSILVEELGFDRALNYKGKNFTKEFREATKRFRLIDMFFDNVGGEVLDLALSRAKEHSRFVIYRGILQYNSREIKGPRNYLIIVSIRIRIEGFVVFNFKREYKKARKDLAL</sequence>
<name>M2YY50_PSEFD</name>
<dbReference type="InterPro" id="IPR036291">
    <property type="entry name" value="NAD(P)-bd_dom_sf"/>
</dbReference>
<organism evidence="3 4">
    <name type="scientific">Pseudocercospora fijiensis (strain CIRAD86)</name>
    <name type="common">Black leaf streak disease fungus</name>
    <name type="synonym">Mycosphaerella fijiensis</name>
    <dbReference type="NCBI Taxonomy" id="383855"/>
    <lineage>
        <taxon>Eukaryota</taxon>
        <taxon>Fungi</taxon>
        <taxon>Dikarya</taxon>
        <taxon>Ascomycota</taxon>
        <taxon>Pezizomycotina</taxon>
        <taxon>Dothideomycetes</taxon>
        <taxon>Dothideomycetidae</taxon>
        <taxon>Mycosphaerellales</taxon>
        <taxon>Mycosphaerellaceae</taxon>
        <taxon>Pseudocercospora</taxon>
    </lineage>
</organism>
<dbReference type="OrthoDB" id="809632at2759"/>
<dbReference type="InterPro" id="IPR041694">
    <property type="entry name" value="ADH_N_2"/>
</dbReference>
<dbReference type="eggNOG" id="KOG1196">
    <property type="taxonomic scope" value="Eukaryota"/>
</dbReference>
<accession>M2YY50</accession>
<evidence type="ECO:0000313" key="3">
    <source>
        <dbReference type="EMBL" id="EME82595.1"/>
    </source>
</evidence>
<dbReference type="Gene3D" id="3.90.180.10">
    <property type="entry name" value="Medium-chain alcohol dehydrogenases, catalytic domain"/>
    <property type="match status" value="1"/>
</dbReference>
<protein>
    <recommendedName>
        <fullName evidence="2">Oxidoreductase N-terminal domain-containing protein</fullName>
    </recommendedName>
</protein>
<dbReference type="Pfam" id="PF16884">
    <property type="entry name" value="ADH_N_2"/>
    <property type="match status" value="1"/>
</dbReference>
<dbReference type="CDD" id="cd05288">
    <property type="entry name" value="PGDH"/>
    <property type="match status" value="1"/>
</dbReference>